<dbReference type="VEuPathDB" id="FungiDB:FOXG_01954"/>
<sequence>MSCLNHQARVRELWILIHHHHIPSSGSTTLTLWFKGLSLAICPTPTHALKGPAADQTAECPQAPVKAPKSCLGQGKHEPPLMMSTSQCTFLTSLVLSLPFVWAPINQWGPEDGRHTASYAMALDKVRAMVQYHSP</sequence>
<protein>
    <submittedName>
        <fullName evidence="1">Uncharacterized protein</fullName>
    </submittedName>
</protein>
<proteinExistence type="predicted"/>
<dbReference type="EnsemblFungi" id="FOXG_01954T0">
    <property type="protein sequence ID" value="FOXG_01954P0"/>
    <property type="gene ID" value="FOXG_01954"/>
</dbReference>
<dbReference type="AlphaFoldDB" id="A0A0D2XDH5"/>
<gene>
    <name evidence="1" type="primary">28944180</name>
</gene>
<name>A0A0D2XDH5_FUSOF</name>
<evidence type="ECO:0000313" key="1">
    <source>
        <dbReference type="EnsemblFungi" id="FOXG_01954P0"/>
    </source>
</evidence>
<organism evidence="1 2">
    <name type="scientific">Fusarium oxysporum (strain Fo5176)</name>
    <name type="common">Fusarium vascular wilt</name>
    <dbReference type="NCBI Taxonomy" id="660025"/>
    <lineage>
        <taxon>Eukaryota</taxon>
        <taxon>Fungi</taxon>
        <taxon>Dikarya</taxon>
        <taxon>Ascomycota</taxon>
        <taxon>Pezizomycotina</taxon>
        <taxon>Sordariomycetes</taxon>
        <taxon>Hypocreomycetidae</taxon>
        <taxon>Hypocreales</taxon>
        <taxon>Nectriaceae</taxon>
        <taxon>Fusarium</taxon>
        <taxon>Fusarium oxysporum species complex</taxon>
    </lineage>
</organism>
<reference evidence="1" key="2">
    <citation type="submission" date="2025-08" db="UniProtKB">
        <authorList>
            <consortium name="EnsemblFungi"/>
        </authorList>
    </citation>
    <scope>IDENTIFICATION</scope>
    <source>
        <strain evidence="1">4287 / CBS 123668 / FGSC 9935 / NRRL 34936</strain>
    </source>
</reference>
<evidence type="ECO:0000313" key="2">
    <source>
        <dbReference type="Proteomes" id="UP000002489"/>
    </source>
</evidence>
<accession>A0A0D2XDH5</accession>
<reference evidence="2" key="1">
    <citation type="journal article" date="2012" name="Mol. Plant Microbe Interact.">
        <title>A highly conserved effector in Fusarium oxysporum is required for full virulence on Arabidopsis.</title>
        <authorList>
            <person name="Thatcher L.F."/>
            <person name="Gardiner D.M."/>
            <person name="Kazan K."/>
            <person name="Manners J."/>
        </authorList>
    </citation>
    <scope>NUCLEOTIDE SEQUENCE [LARGE SCALE GENOMIC DNA]</scope>
    <source>
        <strain evidence="2">Fo5176</strain>
    </source>
</reference>
<dbReference type="Proteomes" id="UP000002489">
    <property type="component" value="Unassembled WGS sequence"/>
</dbReference>